<evidence type="ECO:0000313" key="22">
    <source>
        <dbReference type="EMBL" id="CDP93015.1"/>
    </source>
</evidence>
<dbReference type="FunFam" id="3.40.390.10:FF:000001">
    <property type="entry name" value="A disintegrin and metalloproteinase with thrombospondin motifs 1"/>
    <property type="match status" value="1"/>
</dbReference>
<keyword evidence="19" id="KW-1133">Transmembrane helix</keyword>
<keyword evidence="5 15" id="KW-0479">Metal-binding</keyword>
<evidence type="ECO:0000313" key="25">
    <source>
        <dbReference type="WBParaSite" id="Bm3594b.1"/>
    </source>
</evidence>
<evidence type="ECO:0000256" key="9">
    <source>
        <dbReference type="ARBA" id="ARBA00022833"/>
    </source>
</evidence>
<feature type="binding site" evidence="15">
    <location>
        <position position="577"/>
    </location>
    <ligand>
        <name>Ca(2+)</name>
        <dbReference type="ChEBI" id="CHEBI:29108"/>
        <label>1</label>
    </ligand>
</feature>
<feature type="binding site" evidence="15">
    <location>
        <position position="455"/>
    </location>
    <ligand>
        <name>Ca(2+)</name>
        <dbReference type="ChEBI" id="CHEBI:29108"/>
        <label>1</label>
    </ligand>
</feature>
<dbReference type="Gene3D" id="3.40.390.10">
    <property type="entry name" value="Collagenase (Catalytic Domain)"/>
    <property type="match status" value="1"/>
</dbReference>
<accession>A0A1P6BZ30</accession>
<dbReference type="KEGG" id="bmy:BM_BM3594"/>
<feature type="binding site" evidence="15">
    <location>
        <position position="455"/>
    </location>
    <ligand>
        <name>Ca(2+)</name>
        <dbReference type="ChEBI" id="CHEBI:29108"/>
        <label>2</label>
    </ligand>
</feature>
<evidence type="ECO:0000256" key="11">
    <source>
        <dbReference type="ARBA" id="ARBA00023049"/>
    </source>
</evidence>
<dbReference type="GO" id="GO:0006888">
    <property type="term" value="P:endoplasmic reticulum to Golgi vesicle-mediated transport"/>
    <property type="evidence" value="ECO:0007669"/>
    <property type="project" value="EnsemblMetazoa"/>
</dbReference>
<dbReference type="InterPro" id="IPR010294">
    <property type="entry name" value="ADAMTS_spacer1"/>
</dbReference>
<dbReference type="GO" id="GO:0005604">
    <property type="term" value="C:basement membrane"/>
    <property type="evidence" value="ECO:0007669"/>
    <property type="project" value="UniProtKB-SubCell"/>
</dbReference>
<dbReference type="RefSeq" id="XP_001898761.2">
    <property type="nucleotide sequence ID" value="XM_001898726.2"/>
</dbReference>
<feature type="binding site" evidence="15">
    <location>
        <position position="372"/>
    </location>
    <ligand>
        <name>Ca(2+)</name>
        <dbReference type="ChEBI" id="CHEBI:29108"/>
        <label>1</label>
    </ligand>
</feature>
<feature type="compositionally biased region" description="Low complexity" evidence="18">
    <location>
        <begin position="17"/>
        <end position="49"/>
    </location>
</feature>
<dbReference type="GO" id="GO:0008270">
    <property type="term" value="F:zinc ion binding"/>
    <property type="evidence" value="ECO:0007669"/>
    <property type="project" value="InterPro"/>
</dbReference>
<dbReference type="Proteomes" id="UP000006672">
    <property type="component" value="Unassembled WGS sequence"/>
</dbReference>
<organism evidence="24 25">
    <name type="scientific">Brugia malayi</name>
    <name type="common">Filarial nematode worm</name>
    <dbReference type="NCBI Taxonomy" id="6279"/>
    <lineage>
        <taxon>Eukaryota</taxon>
        <taxon>Metazoa</taxon>
        <taxon>Ecdysozoa</taxon>
        <taxon>Nematoda</taxon>
        <taxon>Chromadorea</taxon>
        <taxon>Rhabditida</taxon>
        <taxon>Spirurina</taxon>
        <taxon>Spiruromorpha</taxon>
        <taxon>Filarioidea</taxon>
        <taxon>Onchocercidae</taxon>
        <taxon>Brugia</taxon>
    </lineage>
</organism>
<evidence type="ECO:0000256" key="15">
    <source>
        <dbReference type="PIRSR" id="PIRSR613273-2"/>
    </source>
</evidence>
<gene>
    <name evidence="22 25" type="primary">Bma-gon-1</name>
    <name evidence="23" type="ORF">BM_BM3594</name>
    <name evidence="22" type="ORF">BM_Bm3594</name>
</gene>
<keyword evidence="19" id="KW-0812">Transmembrane</keyword>
<evidence type="ECO:0000256" key="3">
    <source>
        <dbReference type="ARBA" id="ARBA00022530"/>
    </source>
</evidence>
<evidence type="ECO:0000313" key="24">
    <source>
        <dbReference type="Proteomes" id="UP000006672"/>
    </source>
</evidence>
<evidence type="ECO:0000256" key="12">
    <source>
        <dbReference type="ARBA" id="ARBA00023157"/>
    </source>
</evidence>
<evidence type="ECO:0000256" key="17">
    <source>
        <dbReference type="PROSITE-ProRule" id="PRU00276"/>
    </source>
</evidence>
<dbReference type="PROSITE" id="PS51046">
    <property type="entry name" value="GON"/>
    <property type="match status" value="1"/>
</dbReference>
<dbReference type="PRINTS" id="PR01857">
    <property type="entry name" value="ADAMTSFAMILY"/>
</dbReference>
<dbReference type="GO" id="GO:0009653">
    <property type="term" value="P:anatomical structure morphogenesis"/>
    <property type="evidence" value="ECO:0007669"/>
    <property type="project" value="UniProtKB-ARBA"/>
</dbReference>
<dbReference type="WBParaSite" id="Bm3594b.1">
    <property type="protein sequence ID" value="Bm3594b.1"/>
    <property type="gene ID" value="WBGene00223855"/>
</dbReference>
<keyword evidence="7" id="KW-0677">Repeat</keyword>
<dbReference type="PANTHER" id="PTHR13723:SF278">
    <property type="entry name" value="ADAM METALLOPEPTIDASE WITH THROMBOSPONDIN TYPE 1 MOTIF A, ISOFORM B"/>
    <property type="match status" value="1"/>
</dbReference>
<dbReference type="GO" id="GO:0016477">
    <property type="term" value="P:cell migration"/>
    <property type="evidence" value="ECO:0007669"/>
    <property type="project" value="EnsemblMetazoa"/>
</dbReference>
<dbReference type="SUPFAM" id="SSF55486">
    <property type="entry name" value="Metalloproteases ('zincins'), catalytic domain"/>
    <property type="match status" value="1"/>
</dbReference>
<feature type="disulfide bond" evidence="16">
    <location>
        <begin position="607"/>
        <end position="629"/>
    </location>
</feature>
<dbReference type="InterPro" id="IPR036383">
    <property type="entry name" value="TSP1_rpt_sf"/>
</dbReference>
<dbReference type="GO" id="GO:0008406">
    <property type="term" value="P:gonad development"/>
    <property type="evidence" value="ECO:0007669"/>
    <property type="project" value="EnsemblMetazoa"/>
</dbReference>
<dbReference type="Pfam" id="PF00090">
    <property type="entry name" value="TSP_1"/>
    <property type="match status" value="1"/>
</dbReference>
<comment type="subcellular location">
    <subcellularLocation>
        <location evidence="1">Secreted</location>
        <location evidence="1">Extracellular space</location>
        <location evidence="1">Extracellular matrix</location>
        <location evidence="1">Basement membrane</location>
    </subcellularLocation>
</comment>
<dbReference type="OrthoDB" id="5948003at2759"/>
<reference evidence="22" key="2">
    <citation type="submission" date="2012-12" db="EMBL/GenBank/DDBJ databases">
        <authorList>
            <consortium name="WormBase Consortium"/>
            <person name="Ghedin E."/>
            <person name="Paulini M."/>
        </authorList>
    </citation>
    <scope>NUCLEOTIDE SEQUENCE</scope>
    <source>
        <strain evidence="22">FR3</strain>
    </source>
</reference>
<dbReference type="InterPro" id="IPR024079">
    <property type="entry name" value="MetalloPept_cat_dom_sf"/>
</dbReference>
<dbReference type="GO" id="GO:0004222">
    <property type="term" value="F:metalloendopeptidase activity"/>
    <property type="evidence" value="ECO:0007669"/>
    <property type="project" value="InterPro"/>
</dbReference>
<evidence type="ECO:0000256" key="6">
    <source>
        <dbReference type="ARBA" id="ARBA00022729"/>
    </source>
</evidence>
<dbReference type="SMART" id="SM00209">
    <property type="entry name" value="TSP1"/>
    <property type="match status" value="18"/>
</dbReference>
<feature type="binding site" evidence="15 17">
    <location>
        <position position="523"/>
    </location>
    <ligand>
        <name>Zn(2+)</name>
        <dbReference type="ChEBI" id="CHEBI:29105"/>
        <note>catalytic</note>
    </ligand>
</feature>
<evidence type="ECO:0000256" key="18">
    <source>
        <dbReference type="SAM" id="MobiDB-lite"/>
    </source>
</evidence>
<dbReference type="InterPro" id="IPR050439">
    <property type="entry name" value="ADAMTS_ADAMTS-like"/>
</dbReference>
<dbReference type="SUPFAM" id="SSF82895">
    <property type="entry name" value="TSP-1 type 1 repeat"/>
    <property type="match status" value="17"/>
</dbReference>
<dbReference type="EMBL" id="LN856865">
    <property type="protein sequence ID" value="CDP93015.1"/>
    <property type="molecule type" value="Genomic_DNA"/>
</dbReference>
<keyword evidence="4" id="KW-0645">Protease</keyword>
<feature type="disulfide bond" evidence="16">
    <location>
        <begin position="691"/>
        <end position="729"/>
    </location>
</feature>
<dbReference type="FunCoup" id="A0A1P6BZ30">
    <property type="interactions" value="587"/>
</dbReference>
<dbReference type="GO" id="GO:0030198">
    <property type="term" value="P:extracellular matrix organization"/>
    <property type="evidence" value="ECO:0007669"/>
    <property type="project" value="InterPro"/>
</dbReference>
<dbReference type="FunFam" id="2.60.120.830:FF:000001">
    <property type="entry name" value="A disintegrin and metalloproteinase with thrombospondin motifs 1"/>
    <property type="match status" value="1"/>
</dbReference>
<protein>
    <submittedName>
        <fullName evidence="22">BMA-GON-1, isoform e</fullName>
    </submittedName>
    <submittedName>
        <fullName evidence="25">Peptidase M12B domain-containing protein</fullName>
    </submittedName>
</protein>
<dbReference type="Gene3D" id="2.60.120.830">
    <property type="match status" value="1"/>
</dbReference>
<feature type="disulfide bond" evidence="16">
    <location>
        <begin position="652"/>
        <end position="663"/>
    </location>
</feature>
<dbReference type="Pfam" id="PF17771">
    <property type="entry name" value="ADAMTS_CR_2"/>
    <property type="match status" value="1"/>
</dbReference>
<comment type="cofactor">
    <cofactor evidence="15">
        <name>Zn(2+)</name>
        <dbReference type="ChEBI" id="CHEBI:29105"/>
    </cofactor>
    <text evidence="15">Binds 1 zinc ion per subunit.</text>
</comment>
<keyword evidence="11" id="KW-0482">Metalloprotease</keyword>
<feature type="binding site" evidence="15">
    <location>
        <position position="580"/>
    </location>
    <ligand>
        <name>Ca(2+)</name>
        <dbReference type="ChEBI" id="CHEBI:29108"/>
        <label>1</label>
    </ligand>
</feature>
<keyword evidence="8" id="KW-0378">Hydrolase</keyword>
<dbReference type="CDD" id="cd04273">
    <property type="entry name" value="ZnMc_ADAMTS_like"/>
    <property type="match status" value="1"/>
</dbReference>
<dbReference type="GeneID" id="6102199"/>
<dbReference type="CTD" id="6102199"/>
<feature type="region of interest" description="Disordered" evidence="18">
    <location>
        <begin position="291"/>
        <end position="318"/>
    </location>
</feature>
<dbReference type="Pfam" id="PF13582">
    <property type="entry name" value="Reprolysin_3"/>
    <property type="match status" value="1"/>
</dbReference>
<evidence type="ECO:0000256" key="8">
    <source>
        <dbReference type="ARBA" id="ARBA00022801"/>
    </source>
</evidence>
<dbReference type="FunFam" id="2.20.100.10:FF:000006">
    <property type="entry name" value="A disintegrin and metalloproteinase with thrombospondin motifs 1"/>
    <property type="match status" value="1"/>
</dbReference>
<dbReference type="FunFam" id="2.20.100.10:FF:000005">
    <property type="entry name" value="ADAM metallopeptidase with thrombospondin type 1 motif 9"/>
    <property type="match status" value="8"/>
</dbReference>
<evidence type="ECO:0000256" key="2">
    <source>
        <dbReference type="ARBA" id="ARBA00022525"/>
    </source>
</evidence>
<comment type="caution">
    <text evidence="17">Lacks conserved residue(s) required for the propagation of feature annotation.</text>
</comment>
<dbReference type="Gene3D" id="2.20.100.10">
    <property type="entry name" value="Thrombospondin type-1 (TSP1) repeat"/>
    <property type="match status" value="16"/>
</dbReference>
<dbReference type="PROSITE" id="PS50215">
    <property type="entry name" value="ADAM_MEPRO"/>
    <property type="match status" value="1"/>
</dbReference>
<keyword evidence="10" id="KW-0084">Basement membrane</keyword>
<proteinExistence type="predicted"/>
<evidence type="ECO:0000256" key="13">
    <source>
        <dbReference type="ARBA" id="ARBA00023180"/>
    </source>
</evidence>
<feature type="binding site" evidence="15 17">
    <location>
        <position position="517"/>
    </location>
    <ligand>
        <name>Zn(2+)</name>
        <dbReference type="ChEBI" id="CHEBI:29105"/>
        <note>catalytic</note>
    </ligand>
</feature>
<keyword evidence="15" id="KW-0106">Calcium</keyword>
<reference evidence="25" key="4">
    <citation type="submission" date="2019-12" db="UniProtKB">
        <authorList>
            <consortium name="WormBaseParasite"/>
        </authorList>
    </citation>
    <scope>IDENTIFICATION</scope>
</reference>
<keyword evidence="13" id="KW-0325">Glycoprotein</keyword>
<feature type="binding site" evidence="15 17">
    <location>
        <position position="513"/>
    </location>
    <ligand>
        <name>Zn(2+)</name>
        <dbReference type="ChEBI" id="CHEBI:29105"/>
        <note>catalytic</note>
    </ligand>
</feature>
<dbReference type="InterPro" id="IPR041645">
    <property type="entry name" value="ADAMTS_CR_2"/>
</dbReference>
<dbReference type="Pfam" id="PF08685">
    <property type="entry name" value="GON"/>
    <property type="match status" value="1"/>
</dbReference>
<dbReference type="AlphaFoldDB" id="A0A1P6BZ30"/>
<evidence type="ECO:0000256" key="16">
    <source>
        <dbReference type="PIRSR" id="PIRSR613273-3"/>
    </source>
</evidence>
<feature type="transmembrane region" description="Helical" evidence="19">
    <location>
        <begin position="58"/>
        <end position="75"/>
    </location>
</feature>
<keyword evidence="9 15" id="KW-0862">Zinc</keyword>
<dbReference type="InterPro" id="IPR000884">
    <property type="entry name" value="TSP1_rpt"/>
</dbReference>
<dbReference type="Pfam" id="PF19030">
    <property type="entry name" value="TSP1_ADAMTS"/>
    <property type="match status" value="16"/>
</dbReference>
<feature type="domain" description="Peptidase M12B" evidence="20">
    <location>
        <begin position="369"/>
        <end position="582"/>
    </location>
</feature>
<keyword evidence="19" id="KW-0472">Membrane</keyword>
<feature type="disulfide bond" evidence="16">
    <location>
        <begin position="473"/>
        <end position="479"/>
    </location>
</feature>
<evidence type="ECO:0000256" key="19">
    <source>
        <dbReference type="SAM" id="Phobius"/>
    </source>
</evidence>
<feature type="binding site" evidence="15">
    <location>
        <position position="580"/>
    </location>
    <ligand>
        <name>Ca(2+)</name>
        <dbReference type="ChEBI" id="CHEBI:29108"/>
        <label>2</label>
    </ligand>
</feature>
<dbReference type="Gene3D" id="3.40.1620.60">
    <property type="match status" value="1"/>
</dbReference>
<dbReference type="GO" id="GO:0006508">
    <property type="term" value="P:proteolysis"/>
    <property type="evidence" value="ECO:0007669"/>
    <property type="project" value="UniProtKB-KW"/>
</dbReference>
<dbReference type="Pfam" id="PF05986">
    <property type="entry name" value="ADAMTS_spacer1"/>
    <property type="match status" value="1"/>
</dbReference>
<evidence type="ECO:0000256" key="14">
    <source>
        <dbReference type="PIRSR" id="PIRSR613273-1"/>
    </source>
</evidence>
<evidence type="ECO:0000256" key="4">
    <source>
        <dbReference type="ARBA" id="ARBA00022670"/>
    </source>
</evidence>
<evidence type="ECO:0000259" key="21">
    <source>
        <dbReference type="PROSITE" id="PS51046"/>
    </source>
</evidence>
<keyword evidence="3" id="KW-0272">Extracellular matrix</keyword>
<dbReference type="InterPro" id="IPR012314">
    <property type="entry name" value="Pept_M12B_GON-ADAMTSs"/>
</dbReference>
<feature type="disulfide bond" evidence="16">
    <location>
        <begin position="618"/>
        <end position="639"/>
    </location>
</feature>
<dbReference type="OMA" id="RWITEDV"/>
<name>A0A1P6BZ30_BRUMA</name>
<feature type="compositionally biased region" description="Low complexity" evidence="18">
    <location>
        <begin position="291"/>
        <end position="316"/>
    </location>
</feature>
<reference evidence="22 24" key="1">
    <citation type="journal article" date="2007" name="Science">
        <title>Draft genome of the filarial nematode parasite Brugia malayi.</title>
        <authorList>
            <person name="Ghedin E."/>
            <person name="Wang S."/>
            <person name="Spiro D."/>
            <person name="Caler E."/>
            <person name="Zhao Q."/>
            <person name="Crabtree J."/>
            <person name="Allen J.E."/>
            <person name="Delcher A.L."/>
            <person name="Guiliano D.B."/>
            <person name="Miranda-Saavedra D."/>
            <person name="Angiuoli S.V."/>
            <person name="Creasy T."/>
            <person name="Amedeo P."/>
            <person name="Haas B."/>
            <person name="El-Sayed N.M."/>
            <person name="Wortman J.R."/>
            <person name="Feldblyum T."/>
            <person name="Tallon L."/>
            <person name="Schatz M."/>
            <person name="Shumway M."/>
            <person name="Koo H."/>
            <person name="Salzberg S.L."/>
            <person name="Schobel S."/>
            <person name="Pertea M."/>
            <person name="Pop M."/>
            <person name="White O."/>
            <person name="Barton G.J."/>
            <person name="Carlow C.K."/>
            <person name="Crawford M.J."/>
            <person name="Daub J."/>
            <person name="Dimmic M.W."/>
            <person name="Estes C.F."/>
            <person name="Foster J.M."/>
            <person name="Ganatra M."/>
            <person name="Gregory W.F."/>
            <person name="Johnson N.M."/>
            <person name="Jin J."/>
            <person name="Komuniecki R."/>
            <person name="Korf I."/>
            <person name="Kumar S."/>
            <person name="Laney S."/>
            <person name="Li B.W."/>
            <person name="Li W."/>
            <person name="Lindblom T.H."/>
            <person name="Lustigman S."/>
            <person name="Ma D."/>
            <person name="Maina C.V."/>
            <person name="Martin D.M."/>
            <person name="McCarter J.P."/>
            <person name="McReynolds L."/>
            <person name="Mitreva M."/>
            <person name="Nutman T.B."/>
            <person name="Parkinson J."/>
            <person name="Peregrin-Alvarez J.M."/>
            <person name="Poole C."/>
            <person name="Ren Q."/>
            <person name="Saunders L."/>
            <person name="Sluder A.E."/>
            <person name="Smith K."/>
            <person name="Stanke M."/>
            <person name="Unnasch T.R."/>
            <person name="Ware J."/>
            <person name="Wei A.D."/>
            <person name="Weil G."/>
            <person name="Williams D.J."/>
            <person name="Zhang Y."/>
            <person name="Williams S.A."/>
            <person name="Fraser-Liggett C."/>
            <person name="Slatko B."/>
            <person name="Blaxter M.L."/>
            <person name="Scott A.L."/>
        </authorList>
    </citation>
    <scope>NUCLEOTIDE SEQUENCE</scope>
    <source>
        <strain evidence="22 24">FR3</strain>
    </source>
</reference>
<dbReference type="GO" id="GO:0005737">
    <property type="term" value="C:cytoplasm"/>
    <property type="evidence" value="ECO:0007669"/>
    <property type="project" value="GOC"/>
</dbReference>
<feature type="domain" description="GON" evidence="21">
    <location>
        <begin position="1975"/>
        <end position="2176"/>
    </location>
</feature>
<reference evidence="23" key="3">
    <citation type="submission" date="2019-04" db="EMBL/GenBank/DDBJ databases">
        <authorList>
            <person name="Howe K."/>
            <person name="Paulini M."/>
            <person name="Williams G."/>
        </authorList>
    </citation>
    <scope>NUCLEOTIDE SEQUENCE [LARGE SCALE GENOMIC DNA]</scope>
    <source>
        <strain evidence="23">FR3</strain>
    </source>
</reference>
<keyword evidence="12 16" id="KW-1015">Disulfide bond</keyword>
<dbReference type="PANTHER" id="PTHR13723">
    <property type="entry name" value="ADAMTS A DISINTEGRIN AND METALLOPROTEASE WITH THROMBOSPONDIN MOTIFS PROTEASE"/>
    <property type="match status" value="1"/>
</dbReference>
<evidence type="ECO:0000256" key="5">
    <source>
        <dbReference type="ARBA" id="ARBA00022723"/>
    </source>
</evidence>
<feature type="disulfide bond" evidence="16">
    <location>
        <begin position="624"/>
        <end position="658"/>
    </location>
</feature>
<feature type="disulfide bond" evidence="16">
    <location>
        <begin position="491"/>
        <end position="577"/>
    </location>
</feature>
<evidence type="ECO:0000256" key="1">
    <source>
        <dbReference type="ARBA" id="ARBA00004302"/>
    </source>
</evidence>
<keyword evidence="24" id="KW-1185">Reference proteome</keyword>
<sequence length="2186" mass="247547">MLEVETSASEPLILHPDINNNNNSNNNNSNDNNNNNNDNNSNFDSDSNSSIDSQKPEYFVAIVFALAVLFSSLYLRGLSFTRIPQSRNRLIAAAVTDAKLQDGEVWHINRHQTRRRRSTWNDAKWHGVRGLARDCGFTCYFRLRQDTGDRMSKSELHIHLTRWKQLPQPNNKSLPMLENNRIRPIVQFMDSLDATHARMSRFVPDCLYSAHVKGATESSIVNLCDISGGLFGTLALPDGTYLIEPVKDDQMPSKSSSSRAHIVYKSRSHSFHKYGFHSSSAAIITTTPSLNTASATTSTNSHSTSNHRSNNNNSTNDVQTHNYTAYRISNDNANYDNNTAQYTTIFDPNINITDSSFARSRRSANSWDHYVEVLVVADNKMLLYHQNNLENYVLTLFSTVASIYRHPSLHAAINIIVTRLIVLKHETAGPHISDNAQDTLQQFCRWQETYNDKNDDAPNHHDVAILLTRHDICRAPGKCDTLGLAELGTMCDSLRSCAIIEDNGLSAAFTITHELGHIFNIPHDDERKCGRYMALNKHNYHIMAPTLEYNTHPWSWSPCSAAMLAKFLDANRAQTQCILDQPIERRYYDRMFEDPAPGAMFSANQQCQFVFGPSAELCPYMPACRRLWCATYYGYQMGCRTQHMPWADGTPCGDNQWCHRGECVGMAPQQRAKLDGSWGEWKNWGDCSRTCGGGIQKALRDCDNPRPINGGKYCVGQRERYRPCNIQDCPWDTPGFREVQCSEFDNKDVGIHGVPPKSRWLPKYTGVSDNERCKLYCRISGSAAFYLLKDKVLDGTPCYRHGDDMCIDGTCHKAGCDHRLGSEMRRDKCGICGGDGSTCRVVSGSYNERGSFGYNEVLKIPAGSANIQITQHGYGNQKEDDNYLALRNANGEFLLNGHYQVSVFRQQISIQDTVLEYSGSDHVIERINGTGPIRTDIYLHVLSVGNLYPPDIHYEFMVPAQNVRFGYETSVTNYYWRISERWSECSSLCQGQQKQELICVDAISSRSVTDNLCISHRPPTETRMCNIDCTIKWRVVPVGQCNATCGRGEKHQKSECIRSYVDGRETIISDSQCHQLKKPSDRAPCYVDCAGRKWTYTEWTPCSESCGISGITRRQAFCSDQTNRRLDDRACEQAMKDKTEKECNRIPCPKWVYGEWSECSRSCDGGVKVRHASCQDAAGREVHLTMCNSKEKHDWEKCNQQICTQWRFGTWGSCSVSCGDGIETRDAVCTDLNSRHLDENLCDRRERIVQKPCHRMACPSWRLGTWSACSVSCLDGWKTRHVSCVDANDNEVSDEQCLRQGEARPQSHQPCNQGPCPFWRASDWTKCSVSCGVGVRARNVECIYRDQVVDGSLCSDTQVSKVEQCSLLPCAKWKVLPWSHCSVTCGTGQQTRTIHCLRGKSIVHESECDMAIRPKTEKVCERDNCEAFTQNVVESTVSDQPKIRWAIGPWSDCSRTCGNGTQRRLIVCRDHIRDLTDTYCQHLEPIETYRYCQIKPCAQWTVGPWKSCSVTCGMHATTDRRVSCESMEGNEQVRETDCDLTNRPQSIRSCNLNPCPMGEPPLGFWITKEWEKCSVSCGGGWRRRLITCSTRFCNEGEKPEQFERCNQQGCVKVSKVWQMSPWSHCPVTCGGSVQKRTVWCEDEKIRERVQDTECLLPEKPSTVRECNKIECQMIPMKNEYYHWYAGKWNPCSTTCGRGVRKRIVSCVNSHSHSVASKYCDPAKRPIDSHRCRMTHCPRWKTGKWSMCSVTCGRGIRTREVTCQKGRRTHLSDMECGKLPKPLENSMCMTISCPAYHWTATPWSKCNDPCKKSDQHRRVYCVSNLGKRAAPKMCSNETAPEMTRSCPVTDCLYHWVPGPWSTCSKTCGTGFQFRRIECRVRSQNHSLSAEPNVQSRMCNGLTRLSVSKECAMNPCDAKYRWSVGPWSQCSTSCGPGYRRRRVRCLDRDGRRVSRDLCDQSPDRPKRRESCFLRNCLPGDCAELKAYYMQENSVDGNYTVLVAGFRITVYCHLMNETLPKTYINLNSETNFAEIYGKRLLYPFTCPHNGQRNDTCMCTDDGSASAGFSSFSKVRVDLHNMKINIHDHTFATTSHGEEVAFATAGDCYSAVDCPQGQFGIDLRGTGLRVMDDLRWVDQGHRTSSRIERSDNNARIFGRCGGYCGQCSPDKFKGLVIEIDHKQNPSIGVG</sequence>
<dbReference type="InterPro" id="IPR013273">
    <property type="entry name" value="ADAMTS/ADAMTS-like"/>
</dbReference>
<evidence type="ECO:0000256" key="10">
    <source>
        <dbReference type="ARBA" id="ARBA00022869"/>
    </source>
</evidence>
<evidence type="ECO:0000256" key="7">
    <source>
        <dbReference type="ARBA" id="ARBA00022737"/>
    </source>
</evidence>
<dbReference type="PROSITE" id="PS50092">
    <property type="entry name" value="TSP1"/>
    <property type="match status" value="17"/>
</dbReference>
<feature type="disulfide bond" evidence="16">
    <location>
        <begin position="529"/>
        <end position="559"/>
    </location>
</feature>
<feature type="disulfide bond" evidence="16">
    <location>
        <begin position="702"/>
        <end position="714"/>
    </location>
</feature>
<feature type="disulfide bond" evidence="16">
    <location>
        <begin position="444"/>
        <end position="497"/>
    </location>
</feature>
<dbReference type="STRING" id="6279.A0A1P6BZ30"/>
<feature type="binding site" evidence="15">
    <location>
        <position position="462"/>
    </location>
    <ligand>
        <name>Ca(2+)</name>
        <dbReference type="ChEBI" id="CHEBI:29108"/>
        <label>1</label>
    </ligand>
</feature>
<feature type="active site" evidence="14 17">
    <location>
        <position position="514"/>
    </location>
</feature>
<keyword evidence="2" id="KW-0964">Secreted</keyword>
<keyword evidence="6" id="KW-0732">Signal</keyword>
<feature type="binding site" evidence="15">
    <location>
        <position position="372"/>
    </location>
    <ligand>
        <name>Ca(2+)</name>
        <dbReference type="ChEBI" id="CHEBI:29108"/>
        <label>2</label>
    </ligand>
</feature>
<dbReference type="InterPro" id="IPR001590">
    <property type="entry name" value="Peptidase_M12B"/>
</dbReference>
<feature type="region of interest" description="Disordered" evidence="18">
    <location>
        <begin position="1"/>
        <end position="49"/>
    </location>
</feature>
<accession>A0A4E9EVJ7</accession>
<evidence type="ECO:0000259" key="20">
    <source>
        <dbReference type="PROSITE" id="PS50215"/>
    </source>
</evidence>
<evidence type="ECO:0000313" key="23">
    <source>
        <dbReference type="EMBL" id="VIO87419.1"/>
    </source>
</evidence>
<feature type="disulfide bond" evidence="16">
    <location>
        <begin position="687"/>
        <end position="724"/>
    </location>
</feature>
<dbReference type="EMBL" id="CAAKNF010000196">
    <property type="protein sequence ID" value="VIO87419.1"/>
    <property type="molecule type" value="Genomic_DNA"/>
</dbReference>